<dbReference type="AlphaFoldDB" id="A0A842YNP6"/>
<dbReference type="EMBL" id="QKOF01000003">
    <property type="protein sequence ID" value="MBE2899593.1"/>
    <property type="molecule type" value="Genomic_DNA"/>
</dbReference>
<sequence length="80" mass="9470">MEGLILNKRKVVIRVFEMKKECEFPWKTGVSDENIIRLLRELIDPENFGDGAEYVVEVYDRWTDSPCIFYFDGKMKLMSS</sequence>
<evidence type="ECO:0000313" key="1">
    <source>
        <dbReference type="EMBL" id="MBE2899593.1"/>
    </source>
</evidence>
<reference evidence="1" key="1">
    <citation type="submission" date="2018-06" db="EMBL/GenBank/DDBJ databases">
        <title>Draft genome sequence of Methanothermobacter thermautotrophicus Strain WHS, a thermophilic, hydrogenotrophic methanogen isolated from Washburn Hot Springs in Yellowstone National Park, USA.</title>
        <authorList>
            <person name="Mckay L.J."/>
            <person name="Klingelsmith K."/>
            <person name="Inskeep W.P."/>
            <person name="Fields M.W."/>
        </authorList>
    </citation>
    <scope>NUCLEOTIDE SEQUENCE</scope>
    <source>
        <strain evidence="1">WHS</strain>
    </source>
</reference>
<protein>
    <submittedName>
        <fullName evidence="1">Uncharacterized protein</fullName>
    </submittedName>
</protein>
<dbReference type="Proteomes" id="UP000646659">
    <property type="component" value="Unassembled WGS sequence"/>
</dbReference>
<comment type="caution">
    <text evidence="1">The sequence shown here is derived from an EMBL/GenBank/DDBJ whole genome shotgun (WGS) entry which is preliminary data.</text>
</comment>
<dbReference type="OrthoDB" id="81146at2157"/>
<organism evidence="1 2">
    <name type="scientific">Methanothermobacter thermautotrophicus</name>
    <name type="common">Methanobacterium thermoformicicum</name>
    <dbReference type="NCBI Taxonomy" id="145262"/>
    <lineage>
        <taxon>Archaea</taxon>
        <taxon>Methanobacteriati</taxon>
        <taxon>Methanobacteriota</taxon>
        <taxon>Methanomada group</taxon>
        <taxon>Methanobacteria</taxon>
        <taxon>Methanobacteriales</taxon>
        <taxon>Methanobacteriaceae</taxon>
        <taxon>Methanothermobacter</taxon>
    </lineage>
</organism>
<evidence type="ECO:0000313" key="2">
    <source>
        <dbReference type="Proteomes" id="UP000646659"/>
    </source>
</evidence>
<gene>
    <name evidence="1" type="ORF">DNK57_01945</name>
</gene>
<name>A0A842YNP6_METTF</name>
<accession>A0A842YNP6</accession>
<proteinExistence type="predicted"/>